<dbReference type="InterPro" id="IPR051783">
    <property type="entry name" value="NAD(P)-dependent_oxidoreduct"/>
</dbReference>
<dbReference type="PANTHER" id="PTHR48079:SF7">
    <property type="entry name" value="NAD(P)-BINDING DOMAIN-CONTAINING PROTEIN-RELATED"/>
    <property type="match status" value="1"/>
</dbReference>
<dbReference type="InterPro" id="IPR001509">
    <property type="entry name" value="Epimerase_deHydtase"/>
</dbReference>
<evidence type="ECO:0000313" key="2">
    <source>
        <dbReference type="EMBL" id="KAG5760767.1"/>
    </source>
</evidence>
<dbReference type="SUPFAM" id="SSF51735">
    <property type="entry name" value="NAD(P)-binding Rossmann-fold domains"/>
    <property type="match status" value="1"/>
</dbReference>
<dbReference type="GO" id="GO:0004029">
    <property type="term" value="F:aldehyde dehydrogenase (NAD+) activity"/>
    <property type="evidence" value="ECO:0007669"/>
    <property type="project" value="TreeGrafter"/>
</dbReference>
<proteinExistence type="predicted"/>
<evidence type="ECO:0000313" key="3">
    <source>
        <dbReference type="Proteomes" id="UP000750502"/>
    </source>
</evidence>
<organism evidence="2 3">
    <name type="scientific">Fusarium xylarioides</name>
    <dbReference type="NCBI Taxonomy" id="221167"/>
    <lineage>
        <taxon>Eukaryota</taxon>
        <taxon>Fungi</taxon>
        <taxon>Dikarya</taxon>
        <taxon>Ascomycota</taxon>
        <taxon>Pezizomycotina</taxon>
        <taxon>Sordariomycetes</taxon>
        <taxon>Hypocreomycetidae</taxon>
        <taxon>Hypocreales</taxon>
        <taxon>Nectriaceae</taxon>
        <taxon>Fusarium</taxon>
        <taxon>Fusarium fujikuroi species complex</taxon>
    </lineage>
</organism>
<dbReference type="AlphaFoldDB" id="A0A9P7HJK8"/>
<reference evidence="2" key="1">
    <citation type="journal article" date="2020" name="bioRxiv">
        <title>Historical genomics reveals the evolutionary mechanisms behind multiple outbreaks of the host-specific coffee wilt pathogen Fusarium xylarioides.</title>
        <authorList>
            <person name="Peck D."/>
            <person name="Nowell R.W."/>
            <person name="Flood J."/>
            <person name="Ryan M.J."/>
            <person name="Barraclough T.G."/>
        </authorList>
    </citation>
    <scope>NUCLEOTIDE SEQUENCE</scope>
    <source>
        <strain evidence="2">IMI 127659i</strain>
    </source>
</reference>
<reference evidence="2" key="2">
    <citation type="submission" date="2020-10" db="EMBL/GenBank/DDBJ databases">
        <authorList>
            <person name="Peck L.D."/>
            <person name="Nowell R.W."/>
            <person name="Flood J."/>
            <person name="Ryan M.J."/>
            <person name="Barraclough T.G."/>
        </authorList>
    </citation>
    <scope>NUCLEOTIDE SEQUENCE</scope>
    <source>
        <strain evidence="2">IMI 127659i</strain>
    </source>
</reference>
<keyword evidence="3" id="KW-1185">Reference proteome</keyword>
<dbReference type="Gene3D" id="3.40.50.720">
    <property type="entry name" value="NAD(P)-binding Rossmann-like Domain"/>
    <property type="match status" value="1"/>
</dbReference>
<dbReference type="OrthoDB" id="2130169at2759"/>
<evidence type="ECO:0000259" key="1">
    <source>
        <dbReference type="Pfam" id="PF01370"/>
    </source>
</evidence>
<dbReference type="PANTHER" id="PTHR48079">
    <property type="entry name" value="PROTEIN YEEZ"/>
    <property type="match status" value="1"/>
</dbReference>
<dbReference type="InterPro" id="IPR036291">
    <property type="entry name" value="NAD(P)-bd_dom_sf"/>
</dbReference>
<name>A0A9P7HJK8_9HYPO</name>
<sequence>MATCRLFITGATGYIGGDFLYEAYHTRPTWEISALVRSEAAVSSLQEKYPRFRIVRGDLGSAGLLRDEAQRADIVLHFANCDHEASANALLEGMAQHTADRPGWYIHTSGTGILTFEDGRNQTCGIQRDKVFNDWTGVWELINLPCDAFHRNVDKIVTATIEDVPKYFKTAIVCPCCIYGDGRGPGNTPSTQVYTMATHILERGRGFVVGKGRNIWHYVHIRDLSKLFVLLTDAAAAGGGRASWDGQGYYFAESGSVTWGDISKAITEAAFRNGYITTKDLDVLDWDATAALDPKGPYRWGSNSRGCALRAAKLLGWQPEQPGLLDNIEEIVNLQQARRTPKK</sequence>
<dbReference type="Proteomes" id="UP000750502">
    <property type="component" value="Unassembled WGS sequence"/>
</dbReference>
<gene>
    <name evidence="2" type="ORF">H9Q72_011113</name>
</gene>
<dbReference type="GO" id="GO:0005737">
    <property type="term" value="C:cytoplasm"/>
    <property type="evidence" value="ECO:0007669"/>
    <property type="project" value="TreeGrafter"/>
</dbReference>
<comment type="caution">
    <text evidence="2">The sequence shown here is derived from an EMBL/GenBank/DDBJ whole genome shotgun (WGS) entry which is preliminary data.</text>
</comment>
<protein>
    <recommendedName>
        <fullName evidence="1">NAD-dependent epimerase/dehydratase domain-containing protein</fullName>
    </recommendedName>
</protein>
<dbReference type="EMBL" id="JADFTT010000511">
    <property type="protein sequence ID" value="KAG5760767.1"/>
    <property type="molecule type" value="Genomic_DNA"/>
</dbReference>
<dbReference type="Pfam" id="PF01370">
    <property type="entry name" value="Epimerase"/>
    <property type="match status" value="1"/>
</dbReference>
<accession>A0A9P7HJK8</accession>
<feature type="domain" description="NAD-dependent epimerase/dehydratase" evidence="1">
    <location>
        <begin position="154"/>
        <end position="238"/>
    </location>
</feature>